<keyword evidence="4 8" id="KW-0812">Transmembrane</keyword>
<dbReference type="EMBL" id="BMSL01000024">
    <property type="protein sequence ID" value="GGS60770.1"/>
    <property type="molecule type" value="Genomic_DNA"/>
</dbReference>
<dbReference type="GO" id="GO:0022857">
    <property type="term" value="F:transmembrane transporter activity"/>
    <property type="evidence" value="ECO:0007669"/>
    <property type="project" value="InterPro"/>
</dbReference>
<keyword evidence="5 8" id="KW-1133">Transmembrane helix</keyword>
<feature type="transmembrane region" description="Helical" evidence="8">
    <location>
        <begin position="317"/>
        <end position="334"/>
    </location>
</feature>
<dbReference type="Gene3D" id="1.20.1250.20">
    <property type="entry name" value="MFS general substrate transporter like domains"/>
    <property type="match status" value="1"/>
</dbReference>
<evidence type="ECO:0000256" key="1">
    <source>
        <dbReference type="ARBA" id="ARBA00004651"/>
    </source>
</evidence>
<reference evidence="10" key="1">
    <citation type="journal article" date="2014" name="Int. J. Syst. Evol. Microbiol.">
        <title>Complete genome sequence of Corynebacterium casei LMG S-19264T (=DSM 44701T), isolated from a smear-ripened cheese.</title>
        <authorList>
            <consortium name="US DOE Joint Genome Institute (JGI-PGF)"/>
            <person name="Walter F."/>
            <person name="Albersmeier A."/>
            <person name="Kalinowski J."/>
            <person name="Ruckert C."/>
        </authorList>
    </citation>
    <scope>NUCLEOTIDE SEQUENCE</scope>
    <source>
        <strain evidence="10">JCM 4234</strain>
    </source>
</reference>
<feature type="transmembrane region" description="Helical" evidence="8">
    <location>
        <begin position="77"/>
        <end position="97"/>
    </location>
</feature>
<feature type="transmembrane region" description="Helical" evidence="8">
    <location>
        <begin position="192"/>
        <end position="221"/>
    </location>
</feature>
<evidence type="ECO:0000256" key="7">
    <source>
        <dbReference type="SAM" id="MobiDB-lite"/>
    </source>
</evidence>
<dbReference type="CDD" id="cd06173">
    <property type="entry name" value="MFS_MefA_like"/>
    <property type="match status" value="1"/>
</dbReference>
<evidence type="ECO:0000256" key="8">
    <source>
        <dbReference type="SAM" id="Phobius"/>
    </source>
</evidence>
<comment type="subcellular location">
    <subcellularLocation>
        <location evidence="1">Cell membrane</location>
        <topology evidence="1">Multi-pass membrane protein</topology>
    </subcellularLocation>
</comment>
<dbReference type="InterPro" id="IPR010290">
    <property type="entry name" value="TM_effector"/>
</dbReference>
<evidence type="ECO:0000256" key="3">
    <source>
        <dbReference type="ARBA" id="ARBA00022475"/>
    </source>
</evidence>
<feature type="transmembrane region" description="Helical" evidence="8">
    <location>
        <begin position="285"/>
        <end position="305"/>
    </location>
</feature>
<feature type="transmembrane region" description="Helical" evidence="8">
    <location>
        <begin position="374"/>
        <end position="400"/>
    </location>
</feature>
<dbReference type="PANTHER" id="PTHR23513:SF11">
    <property type="entry name" value="STAPHYLOFERRIN A TRANSPORTER"/>
    <property type="match status" value="1"/>
</dbReference>
<dbReference type="AlphaFoldDB" id="A0A918GTM3"/>
<feature type="region of interest" description="Disordered" evidence="7">
    <location>
        <begin position="1"/>
        <end position="33"/>
    </location>
</feature>
<evidence type="ECO:0000259" key="9">
    <source>
        <dbReference type="PROSITE" id="PS50850"/>
    </source>
</evidence>
<feature type="transmembrane region" description="Helical" evidence="8">
    <location>
        <begin position="252"/>
        <end position="273"/>
    </location>
</feature>
<dbReference type="PANTHER" id="PTHR23513">
    <property type="entry name" value="INTEGRAL MEMBRANE EFFLUX PROTEIN-RELATED"/>
    <property type="match status" value="1"/>
</dbReference>
<dbReference type="Pfam" id="PF05977">
    <property type="entry name" value="MFS_3"/>
    <property type="match status" value="1"/>
</dbReference>
<evidence type="ECO:0000313" key="11">
    <source>
        <dbReference type="Proteomes" id="UP000653493"/>
    </source>
</evidence>
<evidence type="ECO:0000313" key="10">
    <source>
        <dbReference type="EMBL" id="GGS60770.1"/>
    </source>
</evidence>
<proteinExistence type="predicted"/>
<dbReference type="Proteomes" id="UP000653493">
    <property type="component" value="Unassembled WGS sequence"/>
</dbReference>
<dbReference type="InterPro" id="IPR020846">
    <property type="entry name" value="MFS_dom"/>
</dbReference>
<evidence type="ECO:0000256" key="6">
    <source>
        <dbReference type="ARBA" id="ARBA00023136"/>
    </source>
</evidence>
<feature type="transmembrane region" description="Helical" evidence="8">
    <location>
        <begin position="340"/>
        <end position="362"/>
    </location>
</feature>
<keyword evidence="3" id="KW-1003">Cell membrane</keyword>
<keyword evidence="2" id="KW-0813">Transport</keyword>
<name>A0A918GTM3_STRGD</name>
<keyword evidence="6 8" id="KW-0472">Membrane</keyword>
<dbReference type="SUPFAM" id="SSF103473">
    <property type="entry name" value="MFS general substrate transporter"/>
    <property type="match status" value="1"/>
</dbReference>
<keyword evidence="11" id="KW-1185">Reference proteome</keyword>
<evidence type="ECO:0000256" key="2">
    <source>
        <dbReference type="ARBA" id="ARBA00022448"/>
    </source>
</evidence>
<evidence type="ECO:0000256" key="5">
    <source>
        <dbReference type="ARBA" id="ARBA00022989"/>
    </source>
</evidence>
<dbReference type="GO" id="GO:0005886">
    <property type="term" value="C:plasma membrane"/>
    <property type="evidence" value="ECO:0007669"/>
    <property type="project" value="UniProtKB-SubCell"/>
</dbReference>
<accession>A0A918GTM3</accession>
<sequence>MSPQPTGTGAPMTDVDQGPPSGRPTPAGDARRSSGFASLRIRNYRIYTLGQSTSVVGNWMQNIAVGWLTLELTHSGTMLGVVTGARYLPVLLLGAWGGLVVDRHDTRRVLAWTQVGFAAQAALLTGLSAAHLVTLPLLVLIMLTLGLTNLFDGPARQKLISELVTPGLLTNAIAINSTFINTAKLVGPGVAGFVIAALGVVPCFALDTVSFLAVLVSLAMLRTAEMSPAEREVRAKGQIRAGLAHIRRTPELLYPMLMVYVTGILTWEFPVSLPLLTTSVFRSGPAGYGAATAVMSVGGVLGGLVAVRRHRLSTRSLSVSAMIWGVLICAAALAPGLPVALALLVLVGVGSITFNSSARTLIQMGAAPQMRGRVMAIWSIGWMGGTVIGAPLVGAVGAYWGARSALLVGGVAAACVGIVVLVLSSTGQRGPASLR</sequence>
<feature type="domain" description="Major facilitator superfamily (MFS) profile" evidence="9">
    <location>
        <begin position="208"/>
        <end position="435"/>
    </location>
</feature>
<protein>
    <submittedName>
        <fullName evidence="10">MFS transporter</fullName>
    </submittedName>
</protein>
<dbReference type="InterPro" id="IPR036259">
    <property type="entry name" value="MFS_trans_sf"/>
</dbReference>
<reference evidence="10" key="2">
    <citation type="submission" date="2020-09" db="EMBL/GenBank/DDBJ databases">
        <authorList>
            <person name="Sun Q."/>
            <person name="Ohkuma M."/>
        </authorList>
    </citation>
    <scope>NUCLEOTIDE SEQUENCE</scope>
    <source>
        <strain evidence="10">JCM 4234</strain>
    </source>
</reference>
<organism evidence="10 11">
    <name type="scientific">Streptomyces griseoviridis</name>
    <dbReference type="NCBI Taxonomy" id="45398"/>
    <lineage>
        <taxon>Bacteria</taxon>
        <taxon>Bacillati</taxon>
        <taxon>Actinomycetota</taxon>
        <taxon>Actinomycetes</taxon>
        <taxon>Kitasatosporales</taxon>
        <taxon>Streptomycetaceae</taxon>
        <taxon>Streptomyces</taxon>
    </lineage>
</organism>
<feature type="transmembrane region" description="Helical" evidence="8">
    <location>
        <begin position="406"/>
        <end position="425"/>
    </location>
</feature>
<evidence type="ECO:0000256" key="4">
    <source>
        <dbReference type="ARBA" id="ARBA00022692"/>
    </source>
</evidence>
<comment type="caution">
    <text evidence="10">The sequence shown here is derived from an EMBL/GenBank/DDBJ whole genome shotgun (WGS) entry which is preliminary data.</text>
</comment>
<gene>
    <name evidence="10" type="ORF">GCM10010238_57410</name>
</gene>
<dbReference type="PROSITE" id="PS50850">
    <property type="entry name" value="MFS"/>
    <property type="match status" value="1"/>
</dbReference>